<evidence type="ECO:0000256" key="1">
    <source>
        <dbReference type="ARBA" id="ARBA00006484"/>
    </source>
</evidence>
<reference evidence="4 5" key="1">
    <citation type="journal article" date="2011" name="J. Bacteriol.">
        <title>Genome sequence of 'Pedosphaera parvula' Ellin514, an aerobic Verrucomicrobial isolate from pasture soil.</title>
        <authorList>
            <person name="Kant R."/>
            <person name="van Passel M.W."/>
            <person name="Sangwan P."/>
            <person name="Palva A."/>
            <person name="Lucas S."/>
            <person name="Copeland A."/>
            <person name="Lapidus A."/>
            <person name="Glavina Del Rio T."/>
            <person name="Dalin E."/>
            <person name="Tice H."/>
            <person name="Bruce D."/>
            <person name="Goodwin L."/>
            <person name="Pitluck S."/>
            <person name="Chertkov O."/>
            <person name="Larimer F.W."/>
            <person name="Land M.L."/>
            <person name="Hauser L."/>
            <person name="Brettin T.S."/>
            <person name="Detter J.C."/>
            <person name="Han S."/>
            <person name="de Vos W.M."/>
            <person name="Janssen P.H."/>
            <person name="Smidt H."/>
        </authorList>
    </citation>
    <scope>NUCLEOTIDE SEQUENCE [LARGE SCALE GENOMIC DNA]</scope>
    <source>
        <strain evidence="4 5">Ellin514</strain>
    </source>
</reference>
<dbReference type="PRINTS" id="PR00080">
    <property type="entry name" value="SDRFAMILY"/>
</dbReference>
<evidence type="ECO:0000313" key="4">
    <source>
        <dbReference type="EMBL" id="EEF57718.1"/>
    </source>
</evidence>
<sequence length="298" mass="31807">MNLGLALIASPKFAAIVDVMQKHMNSTVLITGCSSGFGKASAALFLTRGWNVIATMRSPKPELFEVSDRLLITSLDVTNPKSISDAIAKGIERFGKIDVLVNNAGIGLFGAHEVTPDETIRQVFETNTFGVMTANRAIVPHMRERGSGTIINVTSSAGIAPMPMVAVYTASKYAIEGFSESLAYELGTFGVRVKIVEPGLAPSTSFAANSGGRCDNLIPPAYAEYAGGYLKSMQDYPTAYTSPEDVAEAVYTAATDESNRLRYPAGADSVMLAEMRKSLPEKVFLARVRAMTGGNQTE</sequence>
<name>B9XR22_PEDPL</name>
<organism evidence="4 5">
    <name type="scientific">Pedosphaera parvula (strain Ellin514)</name>
    <dbReference type="NCBI Taxonomy" id="320771"/>
    <lineage>
        <taxon>Bacteria</taxon>
        <taxon>Pseudomonadati</taxon>
        <taxon>Verrucomicrobiota</taxon>
        <taxon>Pedosphaerae</taxon>
        <taxon>Pedosphaerales</taxon>
        <taxon>Pedosphaeraceae</taxon>
        <taxon>Pedosphaera</taxon>
    </lineage>
</organism>
<comment type="similarity">
    <text evidence="1 3">Belongs to the short-chain dehydrogenases/reductases (SDR) family.</text>
</comment>
<accession>B9XR22</accession>
<dbReference type="STRING" id="320771.Cflav_PD0780"/>
<dbReference type="CDD" id="cd05374">
    <property type="entry name" value="17beta-HSD-like_SDR_c"/>
    <property type="match status" value="1"/>
</dbReference>
<dbReference type="SUPFAM" id="SSF51735">
    <property type="entry name" value="NAD(P)-binding Rossmann-fold domains"/>
    <property type="match status" value="1"/>
</dbReference>
<dbReference type="Pfam" id="PF00106">
    <property type="entry name" value="adh_short"/>
    <property type="match status" value="1"/>
</dbReference>
<dbReference type="EMBL" id="ABOX02000059">
    <property type="protein sequence ID" value="EEF57718.1"/>
    <property type="molecule type" value="Genomic_DNA"/>
</dbReference>
<comment type="caution">
    <text evidence="4">The sequence shown here is derived from an EMBL/GenBank/DDBJ whole genome shotgun (WGS) entry which is preliminary data.</text>
</comment>
<gene>
    <name evidence="4" type="ORF">Cflav_PD0780</name>
</gene>
<dbReference type="Proteomes" id="UP000003688">
    <property type="component" value="Unassembled WGS sequence"/>
</dbReference>
<protein>
    <submittedName>
        <fullName evidence="4">Short-chain dehydrogenase/reductase SDR</fullName>
    </submittedName>
</protein>
<evidence type="ECO:0000313" key="5">
    <source>
        <dbReference type="Proteomes" id="UP000003688"/>
    </source>
</evidence>
<evidence type="ECO:0000256" key="3">
    <source>
        <dbReference type="RuleBase" id="RU000363"/>
    </source>
</evidence>
<dbReference type="Gene3D" id="3.40.50.720">
    <property type="entry name" value="NAD(P)-binding Rossmann-like Domain"/>
    <property type="match status" value="1"/>
</dbReference>
<keyword evidence="2" id="KW-0560">Oxidoreductase</keyword>
<dbReference type="InterPro" id="IPR051911">
    <property type="entry name" value="SDR_oxidoreductase"/>
</dbReference>
<evidence type="ECO:0000256" key="2">
    <source>
        <dbReference type="ARBA" id="ARBA00023002"/>
    </source>
</evidence>
<keyword evidence="5" id="KW-1185">Reference proteome</keyword>
<dbReference type="InterPro" id="IPR020904">
    <property type="entry name" value="Sc_DH/Rdtase_CS"/>
</dbReference>
<dbReference type="InterPro" id="IPR002347">
    <property type="entry name" value="SDR_fam"/>
</dbReference>
<dbReference type="PRINTS" id="PR00081">
    <property type="entry name" value="GDHRDH"/>
</dbReference>
<proteinExistence type="inferred from homology"/>
<dbReference type="GO" id="GO:0016491">
    <property type="term" value="F:oxidoreductase activity"/>
    <property type="evidence" value="ECO:0007669"/>
    <property type="project" value="UniProtKB-KW"/>
</dbReference>
<dbReference type="InterPro" id="IPR036291">
    <property type="entry name" value="NAD(P)-bd_dom_sf"/>
</dbReference>
<dbReference type="PROSITE" id="PS00061">
    <property type="entry name" value="ADH_SHORT"/>
    <property type="match status" value="1"/>
</dbReference>
<dbReference type="AlphaFoldDB" id="B9XR22"/>
<dbReference type="PANTHER" id="PTHR43976:SF16">
    <property type="entry name" value="SHORT-CHAIN DEHYDROGENASE_REDUCTASE FAMILY PROTEIN"/>
    <property type="match status" value="1"/>
</dbReference>
<dbReference type="PANTHER" id="PTHR43976">
    <property type="entry name" value="SHORT CHAIN DEHYDROGENASE"/>
    <property type="match status" value="1"/>
</dbReference>